<evidence type="ECO:0000256" key="1">
    <source>
        <dbReference type="ARBA" id="ARBA00004651"/>
    </source>
</evidence>
<feature type="region of interest" description="Disordered" evidence="3">
    <location>
        <begin position="86"/>
        <end position="108"/>
    </location>
</feature>
<evidence type="ECO:0000256" key="3">
    <source>
        <dbReference type="SAM" id="MobiDB-lite"/>
    </source>
</evidence>
<dbReference type="Pfam" id="PF00122">
    <property type="entry name" value="E1-E2_ATPase"/>
    <property type="match status" value="1"/>
</dbReference>
<dbReference type="GO" id="GO:0005391">
    <property type="term" value="F:P-type sodium:potassium-exchanging transporter activity"/>
    <property type="evidence" value="ECO:0007669"/>
    <property type="project" value="TreeGrafter"/>
</dbReference>
<dbReference type="PANTHER" id="PTHR43294">
    <property type="entry name" value="SODIUM/POTASSIUM-TRANSPORTING ATPASE SUBUNIT ALPHA"/>
    <property type="match status" value="1"/>
</dbReference>
<dbReference type="AlphaFoldDB" id="A0A914SDR9"/>
<dbReference type="GO" id="GO:0036376">
    <property type="term" value="P:sodium ion export across plasma membrane"/>
    <property type="evidence" value="ECO:0007669"/>
    <property type="project" value="TreeGrafter"/>
</dbReference>
<dbReference type="GO" id="GO:0005886">
    <property type="term" value="C:plasma membrane"/>
    <property type="evidence" value="ECO:0007669"/>
    <property type="project" value="UniProtKB-SubCell"/>
</dbReference>
<dbReference type="InterPro" id="IPR008250">
    <property type="entry name" value="ATPase_P-typ_transduc_dom_A_sf"/>
</dbReference>
<keyword evidence="2" id="KW-1003">Cell membrane</keyword>
<evidence type="ECO:0000313" key="6">
    <source>
        <dbReference type="WBParaSite" id="PEQ_0001221101-mRNA-1"/>
    </source>
</evidence>
<dbReference type="SUPFAM" id="SSF81653">
    <property type="entry name" value="Calcium ATPase, transduction domain A"/>
    <property type="match status" value="1"/>
</dbReference>
<dbReference type="GO" id="GO:0030007">
    <property type="term" value="P:intracellular potassium ion homeostasis"/>
    <property type="evidence" value="ECO:0007669"/>
    <property type="project" value="TreeGrafter"/>
</dbReference>
<dbReference type="InterPro" id="IPR059000">
    <property type="entry name" value="ATPase_P-type_domA"/>
</dbReference>
<name>A0A914SDR9_PAREQ</name>
<reference evidence="6" key="1">
    <citation type="submission" date="2022-11" db="UniProtKB">
        <authorList>
            <consortium name="WormBaseParasite"/>
        </authorList>
    </citation>
    <scope>IDENTIFICATION</scope>
</reference>
<protein>
    <recommendedName>
        <fullName evidence="4">P-type ATPase A domain-containing protein</fullName>
    </recommendedName>
</protein>
<organism evidence="5 6">
    <name type="scientific">Parascaris equorum</name>
    <name type="common">Equine roundworm</name>
    <dbReference type="NCBI Taxonomy" id="6256"/>
    <lineage>
        <taxon>Eukaryota</taxon>
        <taxon>Metazoa</taxon>
        <taxon>Ecdysozoa</taxon>
        <taxon>Nematoda</taxon>
        <taxon>Chromadorea</taxon>
        <taxon>Rhabditida</taxon>
        <taxon>Spirurina</taxon>
        <taxon>Ascaridomorpha</taxon>
        <taxon>Ascaridoidea</taxon>
        <taxon>Ascarididae</taxon>
        <taxon>Parascaris</taxon>
    </lineage>
</organism>
<keyword evidence="2" id="KW-0472">Membrane</keyword>
<feature type="domain" description="P-type ATPase A" evidence="4">
    <location>
        <begin position="129"/>
        <end position="218"/>
    </location>
</feature>
<accession>A0A914SDR9</accession>
<keyword evidence="5" id="KW-1185">Reference proteome</keyword>
<dbReference type="InterPro" id="IPR050510">
    <property type="entry name" value="Cation_transp_ATPase_P-type"/>
</dbReference>
<dbReference type="PANTHER" id="PTHR43294:SF21">
    <property type="entry name" value="CATION TRANSPORTING ATPASE"/>
    <property type="match status" value="1"/>
</dbReference>
<dbReference type="GO" id="GO:1902600">
    <property type="term" value="P:proton transmembrane transport"/>
    <property type="evidence" value="ECO:0007669"/>
    <property type="project" value="TreeGrafter"/>
</dbReference>
<dbReference type="Proteomes" id="UP000887564">
    <property type="component" value="Unplaced"/>
</dbReference>
<proteinExistence type="predicted"/>
<dbReference type="Gene3D" id="2.70.150.10">
    <property type="entry name" value="Calcium-transporting ATPase, cytoplasmic transduction domain A"/>
    <property type="match status" value="1"/>
</dbReference>
<evidence type="ECO:0000256" key="2">
    <source>
        <dbReference type="ARBA" id="ARBA00022475"/>
    </source>
</evidence>
<comment type="subcellular location">
    <subcellularLocation>
        <location evidence="1">Cell membrane</location>
        <topology evidence="1">Multi-pass membrane protein</topology>
    </subcellularLocation>
</comment>
<evidence type="ECO:0000259" key="4">
    <source>
        <dbReference type="Pfam" id="PF00122"/>
    </source>
</evidence>
<evidence type="ECO:0000313" key="5">
    <source>
        <dbReference type="Proteomes" id="UP000887564"/>
    </source>
</evidence>
<dbReference type="GO" id="GO:1990573">
    <property type="term" value="P:potassium ion import across plasma membrane"/>
    <property type="evidence" value="ECO:0007669"/>
    <property type="project" value="TreeGrafter"/>
</dbReference>
<feature type="compositionally biased region" description="Basic residues" evidence="3">
    <location>
        <begin position="90"/>
        <end position="104"/>
    </location>
</feature>
<sequence length="342" mass="38134">MPYGTFQTFFMREVAIVLADDKLGRWRLGFHFVWFQQVRGFQSIVPTSCIVVRCGRRVRVNASEIVTGDVVYLRLLHMQSSKLSASCAGSHHHERSLSRSRKERGKSEDKKADIVMCRDLKKKQFLIAILVGDSFLDCSGSRVPADLRLIYTNGLFLETSWISGEIDPLQFYDASVKKGISAFAAQNIAFNGCQCVRGDGLGVVIKTANNTVVKNVGEHADALLTTMSVCNKAQIESARSGSLAKRKQITLDMDLNNISSWGKVFDNGLAAKSVHPGLEQITIQRSVQLNSIQAAFQKKNITGNPSEVALLKYVEEVRIEMVFVYLFFFYVSLYHLPADHVG</sequence>
<dbReference type="WBParaSite" id="PEQ_0001221101-mRNA-1">
    <property type="protein sequence ID" value="PEQ_0001221101-mRNA-1"/>
    <property type="gene ID" value="PEQ_0001221101"/>
</dbReference>
<dbReference type="GO" id="GO:0006883">
    <property type="term" value="P:intracellular sodium ion homeostasis"/>
    <property type="evidence" value="ECO:0007669"/>
    <property type="project" value="TreeGrafter"/>
</dbReference>